<reference evidence="1" key="2">
    <citation type="journal article" date="2015" name="Data Brief">
        <title>Shoot transcriptome of the giant reed, Arundo donax.</title>
        <authorList>
            <person name="Barrero R.A."/>
            <person name="Guerrero F.D."/>
            <person name="Moolhuijzen P."/>
            <person name="Goolsby J.A."/>
            <person name="Tidwell J."/>
            <person name="Bellgard S.E."/>
            <person name="Bellgard M.I."/>
        </authorList>
    </citation>
    <scope>NUCLEOTIDE SEQUENCE</scope>
    <source>
        <tissue evidence="1">Shoot tissue taken approximately 20 cm above the soil surface</tissue>
    </source>
</reference>
<organism evidence="1">
    <name type="scientific">Arundo donax</name>
    <name type="common">Giant reed</name>
    <name type="synonym">Donax arundinaceus</name>
    <dbReference type="NCBI Taxonomy" id="35708"/>
    <lineage>
        <taxon>Eukaryota</taxon>
        <taxon>Viridiplantae</taxon>
        <taxon>Streptophyta</taxon>
        <taxon>Embryophyta</taxon>
        <taxon>Tracheophyta</taxon>
        <taxon>Spermatophyta</taxon>
        <taxon>Magnoliopsida</taxon>
        <taxon>Liliopsida</taxon>
        <taxon>Poales</taxon>
        <taxon>Poaceae</taxon>
        <taxon>PACMAD clade</taxon>
        <taxon>Arundinoideae</taxon>
        <taxon>Arundineae</taxon>
        <taxon>Arundo</taxon>
    </lineage>
</organism>
<proteinExistence type="predicted"/>
<evidence type="ECO:0000313" key="1">
    <source>
        <dbReference type="EMBL" id="JAD62023.1"/>
    </source>
</evidence>
<dbReference type="AlphaFoldDB" id="A0A0A9BIP7"/>
<dbReference type="EMBL" id="GBRH01235872">
    <property type="protein sequence ID" value="JAD62023.1"/>
    <property type="molecule type" value="Transcribed_RNA"/>
</dbReference>
<reference evidence="1" key="1">
    <citation type="submission" date="2014-09" db="EMBL/GenBank/DDBJ databases">
        <authorList>
            <person name="Magalhaes I.L.F."/>
            <person name="Oliveira U."/>
            <person name="Santos F.R."/>
            <person name="Vidigal T.H.D.A."/>
            <person name="Brescovit A.D."/>
            <person name="Santos A.J."/>
        </authorList>
    </citation>
    <scope>NUCLEOTIDE SEQUENCE</scope>
    <source>
        <tissue evidence="1">Shoot tissue taken approximately 20 cm above the soil surface</tissue>
    </source>
</reference>
<sequence length="29" mass="3367">MDLQLDSNFVPFFVFPTPSRFDLSFPACQ</sequence>
<accession>A0A0A9BIP7</accession>
<name>A0A0A9BIP7_ARUDO</name>
<protein>
    <submittedName>
        <fullName evidence="1">Uncharacterized protein</fullName>
    </submittedName>
</protein>